<dbReference type="AlphaFoldDB" id="A0A1D6Q9R8"/>
<proteinExistence type="predicted"/>
<dbReference type="PANTHER" id="PTHR34395:SF15">
    <property type="entry name" value="OS09G0292400 PROTEIN"/>
    <property type="match status" value="1"/>
</dbReference>
<dbReference type="EMBL" id="CM000780">
    <property type="protein sequence ID" value="AQK55111.1"/>
    <property type="molecule type" value="Genomic_DNA"/>
</dbReference>
<accession>A0A1D6Q9R8</accession>
<dbReference type="OMA" id="LSKCPMN"/>
<sequence length="227" mass="25514">MSSDDGDEVKVCDLLSLRKAASSMTRARQGSCGRGRTAETARTSSLLPPQLLLSNPRVKKLSALYDGSCATGDLNFTSTQQHTSSRQQLHIQDEAETMSCFRIDDDLGVNPDLNPFSSNLHGLEASSTSVEIGGHECTTASSEQRAKSHGRKRKQSQIARVLEEYLDYKRQHNDKLLDVSMEELTEEKMTAAMGVFKCEENREIFLNSQWPRVRLLWLRNEIDKQMC</sequence>
<evidence type="ECO:0000313" key="1">
    <source>
        <dbReference type="EMBL" id="AQK55111.1"/>
    </source>
</evidence>
<organism evidence="1">
    <name type="scientific">Zea mays</name>
    <name type="common">Maize</name>
    <dbReference type="NCBI Taxonomy" id="4577"/>
    <lineage>
        <taxon>Eukaryota</taxon>
        <taxon>Viridiplantae</taxon>
        <taxon>Streptophyta</taxon>
        <taxon>Embryophyta</taxon>
        <taxon>Tracheophyta</taxon>
        <taxon>Spermatophyta</taxon>
        <taxon>Magnoliopsida</taxon>
        <taxon>Liliopsida</taxon>
        <taxon>Poales</taxon>
        <taxon>Poaceae</taxon>
        <taxon>PACMAD clade</taxon>
        <taxon>Panicoideae</taxon>
        <taxon>Andropogonodae</taxon>
        <taxon>Andropogoneae</taxon>
        <taxon>Tripsacinae</taxon>
        <taxon>Zea</taxon>
    </lineage>
</organism>
<protein>
    <submittedName>
        <fullName evidence="1">Uncharacterized protein</fullName>
    </submittedName>
</protein>
<gene>
    <name evidence="1" type="ORF">ZEAMMB73_Zm00001d051772</name>
</gene>
<dbReference type="PANTHER" id="PTHR34395">
    <property type="entry name" value="OS11G0427500 PROTEIN"/>
    <property type="match status" value="1"/>
</dbReference>
<reference evidence="1" key="1">
    <citation type="submission" date="2015-12" db="EMBL/GenBank/DDBJ databases">
        <title>Update maize B73 reference genome by single molecule sequencing technologies.</title>
        <authorList>
            <consortium name="Maize Genome Sequencing Project"/>
            <person name="Ware D."/>
        </authorList>
    </citation>
    <scope>NUCLEOTIDE SEQUENCE</scope>
    <source>
        <tissue evidence="1">Seedling</tissue>
    </source>
</reference>
<dbReference type="InParanoid" id="A0A1D6Q9R8"/>
<name>A0A1D6Q9R8_MAIZE</name>